<comment type="caution">
    <text evidence="4">The sequence shown here is derived from an EMBL/GenBank/DDBJ whole genome shotgun (WGS) entry which is preliminary data.</text>
</comment>
<protein>
    <submittedName>
        <fullName evidence="4">Alkylbase DNA N-glycosylase</fullName>
    </submittedName>
</protein>
<feature type="compositionally biased region" description="Polar residues" evidence="3">
    <location>
        <begin position="636"/>
        <end position="652"/>
    </location>
</feature>
<gene>
    <name evidence="4" type="ORF">A1Q1_02409</name>
</gene>
<comment type="subcellular location">
    <subcellularLocation>
        <location evidence="1">Cytoplasm</location>
    </subcellularLocation>
</comment>
<reference evidence="4 5" key="1">
    <citation type="journal article" date="2012" name="Eukaryot. Cell">
        <title>Draft genome sequence of CBS 2479, the standard type strain of Trichosporon asahii.</title>
        <authorList>
            <person name="Yang R.Y."/>
            <person name="Li H.T."/>
            <person name="Zhu H."/>
            <person name="Zhou G.P."/>
            <person name="Wang M."/>
            <person name="Wang L."/>
        </authorList>
    </citation>
    <scope>NUCLEOTIDE SEQUENCE [LARGE SCALE GENOMIC DNA]</scope>
    <source>
        <strain evidence="5">ATCC 90039 / CBS 2479 / JCM 2466 / KCTC 7840 / NCYC 2677 / UAMH 7654</strain>
    </source>
</reference>
<dbReference type="InterPro" id="IPR039739">
    <property type="entry name" value="MAG2/RNF10"/>
</dbReference>
<dbReference type="PANTHER" id="PTHR12983">
    <property type="entry name" value="RING FINGER 10 FAMILY MEMBER"/>
    <property type="match status" value="1"/>
</dbReference>
<dbReference type="VEuPathDB" id="FungiDB:A1Q1_02409"/>
<feature type="region of interest" description="Disordered" evidence="3">
    <location>
        <begin position="419"/>
        <end position="457"/>
    </location>
</feature>
<feature type="compositionally biased region" description="Polar residues" evidence="3">
    <location>
        <begin position="1"/>
        <end position="16"/>
    </location>
</feature>
<dbReference type="EMBL" id="ALBS01000199">
    <property type="protein sequence ID" value="EJT48575.1"/>
    <property type="molecule type" value="Genomic_DNA"/>
</dbReference>
<proteinExistence type="predicted"/>
<feature type="region of interest" description="Disordered" evidence="3">
    <location>
        <begin position="367"/>
        <end position="401"/>
    </location>
</feature>
<dbReference type="Gene3D" id="3.30.40.10">
    <property type="entry name" value="Zinc/RING finger domain, C3HC4 (zinc finger)"/>
    <property type="match status" value="1"/>
</dbReference>
<dbReference type="KEGG" id="tasa:A1Q1_02409"/>
<keyword evidence="2" id="KW-0963">Cytoplasm</keyword>
<dbReference type="GO" id="GO:0000976">
    <property type="term" value="F:transcription cis-regulatory region binding"/>
    <property type="evidence" value="ECO:0007669"/>
    <property type="project" value="TreeGrafter"/>
</dbReference>
<dbReference type="Proteomes" id="UP000002748">
    <property type="component" value="Unassembled WGS sequence"/>
</dbReference>
<evidence type="ECO:0000256" key="1">
    <source>
        <dbReference type="ARBA" id="ARBA00004496"/>
    </source>
</evidence>
<feature type="region of interest" description="Disordered" evidence="3">
    <location>
        <begin position="670"/>
        <end position="695"/>
    </location>
</feature>
<dbReference type="HOGENOM" id="CLU_011811_1_1_1"/>
<feature type="compositionally biased region" description="Basic and acidic residues" evidence="3">
    <location>
        <begin position="144"/>
        <end position="156"/>
    </location>
</feature>
<evidence type="ECO:0000256" key="3">
    <source>
        <dbReference type="SAM" id="MobiDB-lite"/>
    </source>
</evidence>
<dbReference type="SUPFAM" id="SSF57850">
    <property type="entry name" value="RING/U-box"/>
    <property type="match status" value="1"/>
</dbReference>
<dbReference type="OrthoDB" id="302966at2759"/>
<feature type="region of interest" description="Disordered" evidence="3">
    <location>
        <begin position="608"/>
        <end position="656"/>
    </location>
</feature>
<evidence type="ECO:0000256" key="2">
    <source>
        <dbReference type="ARBA" id="ARBA00022490"/>
    </source>
</evidence>
<feature type="region of interest" description="Disordered" evidence="3">
    <location>
        <begin position="132"/>
        <end position="156"/>
    </location>
</feature>
<evidence type="ECO:0000313" key="4">
    <source>
        <dbReference type="EMBL" id="EJT48575.1"/>
    </source>
</evidence>
<dbReference type="RefSeq" id="XP_014180828.1">
    <property type="nucleotide sequence ID" value="XM_014325353.1"/>
</dbReference>
<accession>J4UC93</accession>
<feature type="compositionally biased region" description="Basic and acidic residues" evidence="3">
    <location>
        <begin position="373"/>
        <end position="401"/>
    </location>
</feature>
<name>J4UC93_TRIAS</name>
<feature type="compositionally biased region" description="Basic and acidic residues" evidence="3">
    <location>
        <begin position="561"/>
        <end position="581"/>
    </location>
</feature>
<feature type="compositionally biased region" description="Acidic residues" evidence="3">
    <location>
        <begin position="133"/>
        <end position="143"/>
    </location>
</feature>
<dbReference type="GeneID" id="25985923"/>
<feature type="compositionally biased region" description="Basic residues" evidence="3">
    <location>
        <begin position="551"/>
        <end position="560"/>
    </location>
</feature>
<evidence type="ECO:0000313" key="5">
    <source>
        <dbReference type="Proteomes" id="UP000002748"/>
    </source>
</evidence>
<dbReference type="InterPro" id="IPR013083">
    <property type="entry name" value="Znf_RING/FYVE/PHD"/>
</dbReference>
<dbReference type="AlphaFoldDB" id="J4UC93"/>
<dbReference type="PANTHER" id="PTHR12983:SF9">
    <property type="entry name" value="E3 UBIQUITIN-PROTEIN LIGASE RNF10"/>
    <property type="match status" value="1"/>
</dbReference>
<dbReference type="GO" id="GO:0005737">
    <property type="term" value="C:cytoplasm"/>
    <property type="evidence" value="ECO:0007669"/>
    <property type="project" value="UniProtKB-SubCell"/>
</dbReference>
<dbReference type="GO" id="GO:0045944">
    <property type="term" value="P:positive regulation of transcription by RNA polymerase II"/>
    <property type="evidence" value="ECO:0007669"/>
    <property type="project" value="TreeGrafter"/>
</dbReference>
<organism evidence="4 5">
    <name type="scientific">Trichosporon asahii var. asahii (strain ATCC 90039 / CBS 2479 / JCM 2466 / KCTC 7840 / NBRC 103889/ NCYC 2677 / UAMH 7654)</name>
    <name type="common">Yeast</name>
    <dbReference type="NCBI Taxonomy" id="1186058"/>
    <lineage>
        <taxon>Eukaryota</taxon>
        <taxon>Fungi</taxon>
        <taxon>Dikarya</taxon>
        <taxon>Basidiomycota</taxon>
        <taxon>Agaricomycotina</taxon>
        <taxon>Tremellomycetes</taxon>
        <taxon>Trichosporonales</taxon>
        <taxon>Trichosporonaceae</taxon>
        <taxon>Trichosporon</taxon>
    </lineage>
</organism>
<feature type="region of interest" description="Disordered" evidence="3">
    <location>
        <begin position="1"/>
        <end position="70"/>
    </location>
</feature>
<feature type="compositionally biased region" description="Low complexity" evidence="3">
    <location>
        <begin position="445"/>
        <end position="457"/>
    </location>
</feature>
<feature type="region of interest" description="Disordered" evidence="3">
    <location>
        <begin position="549"/>
        <end position="592"/>
    </location>
</feature>
<sequence length="695" mass="76787">MSHTQTPRRPNQQGNRKGQRTKSKPQLAADMDDDDPNQWLGFSMPARGAGVPGSGVPGPPRRSRKGETWRGSALTREKFVNASFRFVMKPNERFSYGAHFADPDIALHWPHILQVLMPTFSAYSVAQGYVASENDDDDAGGEEAAEKRRRIEEEKQGRSCPICLSKPVAGRMTKCGHLSEVPRAAACPICGDSIHEGMLKSVRYLDAETMVKGSQGDDDGLIDKDSDHEPTMDEAKTIDAEPEAPRGQHKIHMRLLQRPQMTSMAFPPTPTWPSDAIPPVSAPWYFLPDVLTYAHFMLATPEYMMSELKRELKELQGEYDLLKGDELGRSFVLAARAKIERQMEKVKGELMTDGVYSAIGEAREAWGEAVGGAKRERERQRERERKAEEQAKKAQEAKEAAEVPIELLDTTRGYQYAGPTVHVPPNIPVEPNPMPPKKNKRRPKTATPSIPSTPTSSGSYYFYQSSLGAPVFLSPLDSRILLAEFGSYANVPPEISFTTTGYDSATVTDDLRRRIKYLSHLPVGTEVVFVEADLSHIVKPETLEPFQTALRARKQKRRDRVRREDRMKRRAEEAEKARNPEQRVVPSATTESVDHELAMALARSLEAGSPEGASAFPLPSTEPATPAPAPAPQQQNGSSFSWALQHRTTSSVPRLEQVDEAWGGAIDAALAAEPKKGKKGKKGQKLVLGGGGRQA</sequence>
<feature type="compositionally biased region" description="Pro residues" evidence="3">
    <location>
        <begin position="425"/>
        <end position="436"/>
    </location>
</feature>